<dbReference type="RefSeq" id="WP_053994422.1">
    <property type="nucleotide sequence ID" value="NZ_CP065643.1"/>
</dbReference>
<organism evidence="5 6">
    <name type="scientific">Lysinibacillus macroides</name>
    <dbReference type="NCBI Taxonomy" id="33935"/>
    <lineage>
        <taxon>Bacteria</taxon>
        <taxon>Bacillati</taxon>
        <taxon>Bacillota</taxon>
        <taxon>Bacilli</taxon>
        <taxon>Bacillales</taxon>
        <taxon>Bacillaceae</taxon>
        <taxon>Lysinibacillus</taxon>
    </lineage>
</organism>
<dbReference type="EMBL" id="LGCI01000005">
    <property type="protein sequence ID" value="KOY83181.1"/>
    <property type="molecule type" value="Genomic_DNA"/>
</dbReference>
<dbReference type="PANTHER" id="PTHR24096">
    <property type="entry name" value="LONG-CHAIN-FATTY-ACID--COA LIGASE"/>
    <property type="match status" value="1"/>
</dbReference>
<dbReference type="InterPro" id="IPR042099">
    <property type="entry name" value="ANL_N_sf"/>
</dbReference>
<gene>
    <name evidence="5" type="ORF">ADM90_07815</name>
</gene>
<dbReference type="InterPro" id="IPR025110">
    <property type="entry name" value="AMP-bd_C"/>
</dbReference>
<dbReference type="Gene3D" id="3.40.50.12780">
    <property type="entry name" value="N-terminal domain of ligase-like"/>
    <property type="match status" value="1"/>
</dbReference>
<dbReference type="InterPro" id="IPR000873">
    <property type="entry name" value="AMP-dep_synth/lig_dom"/>
</dbReference>
<evidence type="ECO:0000259" key="3">
    <source>
        <dbReference type="Pfam" id="PF00501"/>
    </source>
</evidence>
<dbReference type="AlphaFoldDB" id="A0A0N0CWI3"/>
<keyword evidence="6" id="KW-1185">Reference proteome</keyword>
<dbReference type="PATRIC" id="fig|33935.3.peg.1015"/>
<dbReference type="SUPFAM" id="SSF56801">
    <property type="entry name" value="Acetyl-CoA synthetase-like"/>
    <property type="match status" value="1"/>
</dbReference>
<evidence type="ECO:0000313" key="6">
    <source>
        <dbReference type="Proteomes" id="UP000037977"/>
    </source>
</evidence>
<accession>A0A0N0CWI3</accession>
<keyword evidence="2" id="KW-0436">Ligase</keyword>
<evidence type="ECO:0008006" key="7">
    <source>
        <dbReference type="Google" id="ProtNLM"/>
    </source>
</evidence>
<dbReference type="OrthoDB" id="9778383at2"/>
<evidence type="ECO:0000256" key="1">
    <source>
        <dbReference type="ARBA" id="ARBA00006432"/>
    </source>
</evidence>
<protein>
    <recommendedName>
        <fullName evidence="7">AMP-dependent synthetase</fullName>
    </recommendedName>
</protein>
<dbReference type="InterPro" id="IPR045851">
    <property type="entry name" value="AMP-bd_C_sf"/>
</dbReference>
<dbReference type="Proteomes" id="UP000037977">
    <property type="component" value="Unassembled WGS sequence"/>
</dbReference>
<dbReference type="STRING" id="33935.ADM90_07815"/>
<dbReference type="PANTHER" id="PTHR24096:SF149">
    <property type="entry name" value="AMP-BINDING DOMAIN-CONTAINING PROTEIN-RELATED"/>
    <property type="match status" value="1"/>
</dbReference>
<name>A0A0N0CWI3_9BACI</name>
<evidence type="ECO:0000313" key="5">
    <source>
        <dbReference type="EMBL" id="KOY83181.1"/>
    </source>
</evidence>
<dbReference type="GO" id="GO:0016405">
    <property type="term" value="F:CoA-ligase activity"/>
    <property type="evidence" value="ECO:0007669"/>
    <property type="project" value="TreeGrafter"/>
</dbReference>
<evidence type="ECO:0000256" key="2">
    <source>
        <dbReference type="ARBA" id="ARBA00022598"/>
    </source>
</evidence>
<dbReference type="PROSITE" id="PS00455">
    <property type="entry name" value="AMP_BINDING"/>
    <property type="match status" value="1"/>
</dbReference>
<feature type="domain" description="AMP-dependent synthetase/ligase" evidence="3">
    <location>
        <begin position="14"/>
        <end position="396"/>
    </location>
</feature>
<feature type="domain" description="AMP-binding enzyme C-terminal" evidence="4">
    <location>
        <begin position="447"/>
        <end position="523"/>
    </location>
</feature>
<evidence type="ECO:0000259" key="4">
    <source>
        <dbReference type="Pfam" id="PF13193"/>
    </source>
</evidence>
<reference evidence="5 6" key="1">
    <citation type="submission" date="2015-07" db="EMBL/GenBank/DDBJ databases">
        <title>Genome sequencing project for genomic taxonomy and phylogenomics of Bacillus-like bacteria.</title>
        <authorList>
            <person name="Liu B."/>
            <person name="Wang J."/>
            <person name="Zhu Y."/>
            <person name="Liu G."/>
            <person name="Chen Q."/>
            <person name="Chen Z."/>
            <person name="Che J."/>
            <person name="Ge C."/>
            <person name="Shi H."/>
            <person name="Pan Z."/>
            <person name="Liu X."/>
        </authorList>
    </citation>
    <scope>NUCLEOTIDE SEQUENCE [LARGE SCALE GENOMIC DNA]</scope>
    <source>
        <strain evidence="5 6">DSM 54</strain>
    </source>
</reference>
<dbReference type="Pfam" id="PF13193">
    <property type="entry name" value="AMP-binding_C"/>
    <property type="match status" value="1"/>
</dbReference>
<sequence length="544" mass="60962">MNQYKEQPLHEKLRQHARIRPHQDALIYYGKRISYKELDELSDRFAVFLQKQGIKKGDKVALFMQNCPQYIICSLGIQKIGAIEGPCSPMFKEWELEYEVKDLGAKAIVTLDHLYGVVGNIKDQTELDHIIVTNYTDFLPEKPVPFFPEPIISKEKIEGTYDLMSILQQEIDKIPVVDIDMDKDICLIVYTSGSTGLPKGAMLSYGNAFYKTKGVATCYGYQHDDIHLSVMPMCHIAGKLFSVNVPIFTGGTIVILTRYSAEALVEAIETYKISVTYTVTPMNVDMMNLPNAQDIDFSTLKICQCTSFGIPLTEDIMRAWTALTAATIFEISYGSSETHTADTVMPLDDIVAGGHGKPLPGSEVRIVNPENTDEDMAVGQLGEILIKSPAVFKGYLNKPEATRTAIQNDWLHTGDIGFMDERGHLFFQGRRKELIKCSGYSVFPEDVEVMLVRHPAVNAAAVIGVPDAKRGESVKAFIVLKDEYAGTIKEEDIIAWSKEKMASYKYPRSIEFRESLPQTATGKLLRRVLVDEELQQRGVNETND</sequence>
<dbReference type="Pfam" id="PF00501">
    <property type="entry name" value="AMP-binding"/>
    <property type="match status" value="1"/>
</dbReference>
<proteinExistence type="inferred from homology"/>
<comment type="caution">
    <text evidence="5">The sequence shown here is derived from an EMBL/GenBank/DDBJ whole genome shotgun (WGS) entry which is preliminary data.</text>
</comment>
<dbReference type="InterPro" id="IPR020845">
    <property type="entry name" value="AMP-binding_CS"/>
</dbReference>
<comment type="similarity">
    <text evidence="1">Belongs to the ATP-dependent AMP-binding enzyme family.</text>
</comment>
<dbReference type="Gene3D" id="3.30.300.30">
    <property type="match status" value="1"/>
</dbReference>